<reference evidence="2" key="1">
    <citation type="journal article" date="2011" name="Genome Biol.">
        <title>The draft genome of the carcinogenic human liver fluke Clonorchis sinensis.</title>
        <authorList>
            <person name="Wang X."/>
            <person name="Chen W."/>
            <person name="Huang Y."/>
            <person name="Sun J."/>
            <person name="Men J."/>
            <person name="Liu H."/>
            <person name="Luo F."/>
            <person name="Guo L."/>
            <person name="Lv X."/>
            <person name="Deng C."/>
            <person name="Zhou C."/>
            <person name="Fan Y."/>
            <person name="Li X."/>
            <person name="Huang L."/>
            <person name="Hu Y."/>
            <person name="Liang C."/>
            <person name="Hu X."/>
            <person name="Xu J."/>
            <person name="Yu X."/>
        </authorList>
    </citation>
    <scope>NUCLEOTIDE SEQUENCE [LARGE SCALE GENOMIC DNA]</scope>
    <source>
        <strain evidence="2">Henan</strain>
    </source>
</reference>
<dbReference type="EMBL" id="DF142843">
    <property type="protein sequence ID" value="GAA47557.1"/>
    <property type="molecule type" value="Genomic_DNA"/>
</dbReference>
<dbReference type="Proteomes" id="UP000008909">
    <property type="component" value="Unassembled WGS sequence"/>
</dbReference>
<sequence length="277" mass="31570">MHQAVDGQHGMEIRQKVSITGPEFVYDIVVLATNHNSLQQVLNRTCYYASSDGFEINVPSKHRPKQAKNTTTKRLQLTKKDILRLTRISYVSYPLEFPDICKENHDWGPGSITAYTKSLFRRPKIVSCHINRRVVSSAGSSYLLRTAGCVRCCRLVNAFVNTCLTEDVTEVRGYNLVIIFAYFLVYEKRSAVAPFWCLTAMPPNYIQVHRPKPQCCFRPLRNHRYHIRFSKVSLWKVANLIGYNIPGGTYSSSEVDESLSSDSISGNGKLSVRRRNN</sequence>
<name>G7Y3M6_CLOSI</name>
<protein>
    <submittedName>
        <fullName evidence="2">Uncharacterized protein</fullName>
    </submittedName>
</protein>
<evidence type="ECO:0000313" key="3">
    <source>
        <dbReference type="Proteomes" id="UP000008909"/>
    </source>
</evidence>
<feature type="region of interest" description="Disordered" evidence="1">
    <location>
        <begin position="257"/>
        <end position="277"/>
    </location>
</feature>
<gene>
    <name evidence="2" type="ORF">CLF_100510</name>
</gene>
<accession>G7Y3M6</accession>
<organism evidence="2 3">
    <name type="scientific">Clonorchis sinensis</name>
    <name type="common">Chinese liver fluke</name>
    <dbReference type="NCBI Taxonomy" id="79923"/>
    <lineage>
        <taxon>Eukaryota</taxon>
        <taxon>Metazoa</taxon>
        <taxon>Spiralia</taxon>
        <taxon>Lophotrochozoa</taxon>
        <taxon>Platyhelminthes</taxon>
        <taxon>Trematoda</taxon>
        <taxon>Digenea</taxon>
        <taxon>Opisthorchiida</taxon>
        <taxon>Opisthorchiata</taxon>
        <taxon>Opisthorchiidae</taxon>
        <taxon>Clonorchis</taxon>
    </lineage>
</organism>
<reference key="2">
    <citation type="submission" date="2011-10" db="EMBL/GenBank/DDBJ databases">
        <title>The genome and transcriptome sequence of Clonorchis sinensis provide insights into the carcinogenic liver fluke.</title>
        <authorList>
            <person name="Wang X."/>
            <person name="Huang Y."/>
            <person name="Chen W."/>
            <person name="Liu H."/>
            <person name="Guo L."/>
            <person name="Chen Y."/>
            <person name="Luo F."/>
            <person name="Zhou W."/>
            <person name="Sun J."/>
            <person name="Mao Q."/>
            <person name="Liang P."/>
            <person name="Zhou C."/>
            <person name="Tian Y."/>
            <person name="Men J."/>
            <person name="Lv X."/>
            <person name="Huang L."/>
            <person name="Zhou J."/>
            <person name="Hu Y."/>
            <person name="Li R."/>
            <person name="Zhang F."/>
            <person name="Lei H."/>
            <person name="Li X."/>
            <person name="Hu X."/>
            <person name="Liang C."/>
            <person name="Xu J."/>
            <person name="Wu Z."/>
            <person name="Yu X."/>
        </authorList>
    </citation>
    <scope>NUCLEOTIDE SEQUENCE</scope>
    <source>
        <strain>Henan</strain>
    </source>
</reference>
<proteinExistence type="predicted"/>
<evidence type="ECO:0000313" key="2">
    <source>
        <dbReference type="EMBL" id="GAA47557.1"/>
    </source>
</evidence>
<evidence type="ECO:0000256" key="1">
    <source>
        <dbReference type="SAM" id="MobiDB-lite"/>
    </source>
</evidence>
<keyword evidence="3" id="KW-1185">Reference proteome</keyword>
<dbReference type="AlphaFoldDB" id="G7Y3M6"/>